<comment type="caution">
    <text evidence="2">The sequence shown here is derived from an EMBL/GenBank/DDBJ whole genome shotgun (WGS) entry which is preliminary data.</text>
</comment>
<protein>
    <submittedName>
        <fullName evidence="2">Uncharacterized protein</fullName>
    </submittedName>
</protein>
<dbReference type="AlphaFoldDB" id="A0A1S1RNH6"/>
<accession>A0A1S1RNH6</accession>
<dbReference type="EMBL" id="MAXA01000001">
    <property type="protein sequence ID" value="OHV46842.1"/>
    <property type="molecule type" value="Genomic_DNA"/>
</dbReference>
<evidence type="ECO:0000313" key="2">
    <source>
        <dbReference type="EMBL" id="OHV46842.1"/>
    </source>
</evidence>
<feature type="region of interest" description="Disordered" evidence="1">
    <location>
        <begin position="1"/>
        <end position="75"/>
    </location>
</feature>
<reference evidence="3" key="1">
    <citation type="submission" date="2016-07" db="EMBL/GenBank/DDBJ databases">
        <title>Frankia sp. NRRL B-16219 Genome sequencing.</title>
        <authorList>
            <person name="Ghodhbane-Gtari F."/>
            <person name="Swanson E."/>
            <person name="Gueddou A."/>
            <person name="Louati M."/>
            <person name="Nouioui I."/>
            <person name="Hezbri K."/>
            <person name="Abebe-Akele F."/>
            <person name="Simpson S."/>
            <person name="Morris K."/>
            <person name="Thomas K."/>
            <person name="Gtari M."/>
            <person name="Tisa L.S."/>
        </authorList>
    </citation>
    <scope>NUCLEOTIDE SEQUENCE [LARGE SCALE GENOMIC DNA]</scope>
    <source>
        <strain evidence="3">NRRL B-16219</strain>
    </source>
</reference>
<sequence length="75" mass="7677">MDQPGTPPRHDIAERNDQITESDRPAALRTDGQVGADADGEYPDAGDDDTGDNGGDRDASGADPGGAGPSVEVQR</sequence>
<proteinExistence type="predicted"/>
<name>A0A1S1RNH6_9ACTN</name>
<feature type="compositionally biased region" description="Basic and acidic residues" evidence="1">
    <location>
        <begin position="8"/>
        <end position="26"/>
    </location>
</feature>
<dbReference type="Proteomes" id="UP000179769">
    <property type="component" value="Unassembled WGS sequence"/>
</dbReference>
<keyword evidence="3" id="KW-1185">Reference proteome</keyword>
<evidence type="ECO:0000256" key="1">
    <source>
        <dbReference type="SAM" id="MobiDB-lite"/>
    </source>
</evidence>
<organism evidence="2 3">
    <name type="scientific">Parafrankia soli</name>
    <dbReference type="NCBI Taxonomy" id="2599596"/>
    <lineage>
        <taxon>Bacteria</taxon>
        <taxon>Bacillati</taxon>
        <taxon>Actinomycetota</taxon>
        <taxon>Actinomycetes</taxon>
        <taxon>Frankiales</taxon>
        <taxon>Frankiaceae</taxon>
        <taxon>Parafrankia</taxon>
    </lineage>
</organism>
<feature type="compositionally biased region" description="Acidic residues" evidence="1">
    <location>
        <begin position="38"/>
        <end position="51"/>
    </location>
</feature>
<evidence type="ECO:0000313" key="3">
    <source>
        <dbReference type="Proteomes" id="UP000179769"/>
    </source>
</evidence>
<gene>
    <name evidence="2" type="ORF">BBK14_00800</name>
</gene>